<feature type="domain" description="Fe2OG dioxygenase" evidence="3">
    <location>
        <begin position="165"/>
        <end position="284"/>
    </location>
</feature>
<evidence type="ECO:0000313" key="5">
    <source>
        <dbReference type="Proteomes" id="UP001176521"/>
    </source>
</evidence>
<dbReference type="AlphaFoldDB" id="A0AAN6G7M8"/>
<comment type="caution">
    <text evidence="4">The sequence shown here is derived from an EMBL/GenBank/DDBJ whole genome shotgun (WGS) entry which is preliminary data.</text>
</comment>
<evidence type="ECO:0000259" key="3">
    <source>
        <dbReference type="PROSITE" id="PS51471"/>
    </source>
</evidence>
<keyword evidence="1" id="KW-0479">Metal-binding</keyword>
<dbReference type="Pfam" id="PF03171">
    <property type="entry name" value="2OG-FeII_Oxy"/>
    <property type="match status" value="1"/>
</dbReference>
<evidence type="ECO:0000256" key="1">
    <source>
        <dbReference type="RuleBase" id="RU003682"/>
    </source>
</evidence>
<dbReference type="InterPro" id="IPR026992">
    <property type="entry name" value="DIOX_N"/>
</dbReference>
<dbReference type="InterPro" id="IPR050231">
    <property type="entry name" value="Iron_ascorbate_oxido_reductase"/>
</dbReference>
<dbReference type="InterPro" id="IPR027443">
    <property type="entry name" value="IPNS-like_sf"/>
</dbReference>
<proteinExistence type="inferred from homology"/>
<keyword evidence="1" id="KW-0408">Iron</keyword>
<evidence type="ECO:0000256" key="2">
    <source>
        <dbReference type="SAM" id="MobiDB-lite"/>
    </source>
</evidence>
<reference evidence="4" key="1">
    <citation type="journal article" date="2023" name="PhytoFront">
        <title>Draft Genome Resources of Seven Strains of Tilletia horrida, Causal Agent of Kernel Smut of Rice.</title>
        <authorList>
            <person name="Khanal S."/>
            <person name="Antony Babu S."/>
            <person name="Zhou X.G."/>
        </authorList>
    </citation>
    <scope>NUCLEOTIDE SEQUENCE</scope>
    <source>
        <strain evidence="4">TX3</strain>
    </source>
</reference>
<keyword evidence="1" id="KW-0560">Oxidoreductase</keyword>
<dbReference type="SUPFAM" id="SSF51197">
    <property type="entry name" value="Clavaminate synthase-like"/>
    <property type="match status" value="1"/>
</dbReference>
<dbReference type="GO" id="GO:0016491">
    <property type="term" value="F:oxidoreductase activity"/>
    <property type="evidence" value="ECO:0007669"/>
    <property type="project" value="UniProtKB-KW"/>
</dbReference>
<dbReference type="PROSITE" id="PS51471">
    <property type="entry name" value="FE2OG_OXY"/>
    <property type="match status" value="1"/>
</dbReference>
<organism evidence="4 5">
    <name type="scientific">Tilletia horrida</name>
    <dbReference type="NCBI Taxonomy" id="155126"/>
    <lineage>
        <taxon>Eukaryota</taxon>
        <taxon>Fungi</taxon>
        <taxon>Dikarya</taxon>
        <taxon>Basidiomycota</taxon>
        <taxon>Ustilaginomycotina</taxon>
        <taxon>Exobasidiomycetes</taxon>
        <taxon>Tilletiales</taxon>
        <taxon>Tilletiaceae</taxon>
        <taxon>Tilletia</taxon>
    </lineage>
</organism>
<name>A0AAN6G7M8_9BASI</name>
<protein>
    <recommendedName>
        <fullName evidence="3">Fe2OG dioxygenase domain-containing protein</fullName>
    </recommendedName>
</protein>
<comment type="similarity">
    <text evidence="1">Belongs to the iron/ascorbate-dependent oxidoreductase family.</text>
</comment>
<keyword evidence="5" id="KW-1185">Reference proteome</keyword>
<dbReference type="Proteomes" id="UP001176521">
    <property type="component" value="Unassembled WGS sequence"/>
</dbReference>
<dbReference type="InterPro" id="IPR005123">
    <property type="entry name" value="Oxoglu/Fe-dep_dioxygenase_dom"/>
</dbReference>
<gene>
    <name evidence="4" type="ORF">OC842_005538</name>
</gene>
<dbReference type="GO" id="GO:0046872">
    <property type="term" value="F:metal ion binding"/>
    <property type="evidence" value="ECO:0007669"/>
    <property type="project" value="UniProtKB-KW"/>
</dbReference>
<dbReference type="PRINTS" id="PR00682">
    <property type="entry name" value="IPNSYNTHASE"/>
</dbReference>
<dbReference type="Gene3D" id="2.60.120.330">
    <property type="entry name" value="B-lactam Antibiotic, Isopenicillin N Synthase, Chain"/>
    <property type="match status" value="1"/>
</dbReference>
<evidence type="ECO:0000313" key="4">
    <source>
        <dbReference type="EMBL" id="KAK0525308.1"/>
    </source>
</evidence>
<dbReference type="PANTHER" id="PTHR47990">
    <property type="entry name" value="2-OXOGLUTARATE (2OG) AND FE(II)-DEPENDENT OXYGENASE SUPERFAMILY PROTEIN-RELATED"/>
    <property type="match status" value="1"/>
</dbReference>
<feature type="region of interest" description="Disordered" evidence="2">
    <location>
        <begin position="330"/>
        <end position="352"/>
    </location>
</feature>
<dbReference type="Pfam" id="PF14226">
    <property type="entry name" value="DIOX_N"/>
    <property type="match status" value="1"/>
</dbReference>
<sequence length="352" mass="38167">MASPSAPLPVISLSRLQEGSAAERSALRTALTEHGFFYLGEHGISPALIDAVFELQADFFSRPDEEKAIGIDRATNLGWTPIQQERLDEGRTGSNGDLKESFYIGDGIVSNGDHHQTLPPSLEQARTQLEALWNEARRVVLQLLDGFASVVGVEPGFFAPHHTGGLDRLRMIHYPPAPATAQSEDGDIRASQHSDYGSCTLLFQKDVGGLQVKLRSASLSAVGQDADTWIDVPPRPGLLVCNVADAMEFWTGGQLRSTIHRVRMPQDESEAGQSRYSIAFFAQPDEHTSLDPALLLSGQRGEEEESSAAARLAEQRAVLAQLLRAKSIPLSAEGKPPTGGEYLSARLRATYS</sequence>
<dbReference type="EMBL" id="JAPDMQ010000404">
    <property type="protein sequence ID" value="KAK0525308.1"/>
    <property type="molecule type" value="Genomic_DNA"/>
</dbReference>
<accession>A0AAN6G7M8</accession>
<dbReference type="InterPro" id="IPR044861">
    <property type="entry name" value="IPNS-like_FE2OG_OXY"/>
</dbReference>